<name>A0A0C3ALB8_9AGAM</name>
<feature type="region of interest" description="Disordered" evidence="1">
    <location>
        <begin position="282"/>
        <end position="306"/>
    </location>
</feature>
<dbReference type="Proteomes" id="UP000053989">
    <property type="component" value="Unassembled WGS sequence"/>
</dbReference>
<gene>
    <name evidence="2" type="ORF">SCLCIDRAFT_22337</name>
</gene>
<reference evidence="2 3" key="1">
    <citation type="submission" date="2014-04" db="EMBL/GenBank/DDBJ databases">
        <authorList>
            <consortium name="DOE Joint Genome Institute"/>
            <person name="Kuo A."/>
            <person name="Kohler A."/>
            <person name="Nagy L.G."/>
            <person name="Floudas D."/>
            <person name="Copeland A."/>
            <person name="Barry K.W."/>
            <person name="Cichocki N."/>
            <person name="Veneault-Fourrey C."/>
            <person name="LaButti K."/>
            <person name="Lindquist E.A."/>
            <person name="Lipzen A."/>
            <person name="Lundell T."/>
            <person name="Morin E."/>
            <person name="Murat C."/>
            <person name="Sun H."/>
            <person name="Tunlid A."/>
            <person name="Henrissat B."/>
            <person name="Grigoriev I.V."/>
            <person name="Hibbett D.S."/>
            <person name="Martin F."/>
            <person name="Nordberg H.P."/>
            <person name="Cantor M.N."/>
            <person name="Hua S.X."/>
        </authorList>
    </citation>
    <scope>NUCLEOTIDE SEQUENCE [LARGE SCALE GENOMIC DNA]</scope>
    <source>
        <strain evidence="2 3">Foug A</strain>
    </source>
</reference>
<feature type="compositionally biased region" description="Polar residues" evidence="1">
    <location>
        <begin position="212"/>
        <end position="222"/>
    </location>
</feature>
<dbReference type="InParanoid" id="A0A0C3ALB8"/>
<organism evidence="2 3">
    <name type="scientific">Scleroderma citrinum Foug A</name>
    <dbReference type="NCBI Taxonomy" id="1036808"/>
    <lineage>
        <taxon>Eukaryota</taxon>
        <taxon>Fungi</taxon>
        <taxon>Dikarya</taxon>
        <taxon>Basidiomycota</taxon>
        <taxon>Agaricomycotina</taxon>
        <taxon>Agaricomycetes</taxon>
        <taxon>Agaricomycetidae</taxon>
        <taxon>Boletales</taxon>
        <taxon>Sclerodermatineae</taxon>
        <taxon>Sclerodermataceae</taxon>
        <taxon>Scleroderma</taxon>
    </lineage>
</organism>
<dbReference type="HOGENOM" id="CLU_633346_0_0_1"/>
<feature type="region of interest" description="Disordered" evidence="1">
    <location>
        <begin position="84"/>
        <end position="105"/>
    </location>
</feature>
<dbReference type="AlphaFoldDB" id="A0A0C3ALB8"/>
<evidence type="ECO:0000256" key="1">
    <source>
        <dbReference type="SAM" id="MobiDB-lite"/>
    </source>
</evidence>
<keyword evidence="3" id="KW-1185">Reference proteome</keyword>
<feature type="region of interest" description="Disordered" evidence="1">
    <location>
        <begin position="1"/>
        <end position="22"/>
    </location>
</feature>
<evidence type="ECO:0000313" key="2">
    <source>
        <dbReference type="EMBL" id="KIM65732.1"/>
    </source>
</evidence>
<feature type="region of interest" description="Disordered" evidence="1">
    <location>
        <begin position="207"/>
        <end position="228"/>
    </location>
</feature>
<evidence type="ECO:0000313" key="3">
    <source>
        <dbReference type="Proteomes" id="UP000053989"/>
    </source>
</evidence>
<feature type="compositionally biased region" description="Polar residues" evidence="1">
    <location>
        <begin position="284"/>
        <end position="297"/>
    </location>
</feature>
<sequence>MTTVILASTPHKTQKRPQNSLQATPRRLPIEDELCACKQEVVESIVTAGHMNGTAKMAKPNVADINRKAALGRDLVERVHIVNEGGKEHESQSRLQQTNPYCEKNDQCNGNTNEDLPSAYKLPLKGEWTVYVSGKTGDPNLASEGCKRDREVKPMGPLNKLETLVIVSIELEDLGGGGMPCMCLGGPWMRMGNVDGPGHRTDVSKGLLDGSGAQTDAPNASNRAGKDRLGHSDELVTYLGVEDVKHVIDMTNGVGSPADMLTGHGEAPSIETNAIIPENETKNVKTSRNQSKTQNTPIGPENRTPKCSTRWRKVNGGDVDVYAPWDVPIKVSKTTSRRIVFGRVKSGDTVFAPSVKGESVVEGDGNRSRGDGVDGDVDGATSGGNIDSKRVEAALLTGDSQHMRQIRRTRHRNSPVSSMPPIYPTERPNRLATWHH</sequence>
<proteinExistence type="predicted"/>
<dbReference type="EMBL" id="KN822020">
    <property type="protein sequence ID" value="KIM65732.1"/>
    <property type="molecule type" value="Genomic_DNA"/>
</dbReference>
<reference evidence="3" key="2">
    <citation type="submission" date="2015-01" db="EMBL/GenBank/DDBJ databases">
        <title>Evolutionary Origins and Diversification of the Mycorrhizal Mutualists.</title>
        <authorList>
            <consortium name="DOE Joint Genome Institute"/>
            <consortium name="Mycorrhizal Genomics Consortium"/>
            <person name="Kohler A."/>
            <person name="Kuo A."/>
            <person name="Nagy L.G."/>
            <person name="Floudas D."/>
            <person name="Copeland A."/>
            <person name="Barry K.W."/>
            <person name="Cichocki N."/>
            <person name="Veneault-Fourrey C."/>
            <person name="LaButti K."/>
            <person name="Lindquist E.A."/>
            <person name="Lipzen A."/>
            <person name="Lundell T."/>
            <person name="Morin E."/>
            <person name="Murat C."/>
            <person name="Riley R."/>
            <person name="Ohm R."/>
            <person name="Sun H."/>
            <person name="Tunlid A."/>
            <person name="Henrissat B."/>
            <person name="Grigoriev I.V."/>
            <person name="Hibbett D.S."/>
            <person name="Martin F."/>
        </authorList>
    </citation>
    <scope>NUCLEOTIDE SEQUENCE [LARGE SCALE GENOMIC DNA]</scope>
    <source>
        <strain evidence="3">Foug A</strain>
    </source>
</reference>
<accession>A0A0C3ALB8</accession>
<protein>
    <submittedName>
        <fullName evidence="2">Uncharacterized protein</fullName>
    </submittedName>
</protein>
<dbReference type="OrthoDB" id="10575993at2759"/>
<feature type="compositionally biased region" description="Basic residues" evidence="1">
    <location>
        <begin position="404"/>
        <end position="413"/>
    </location>
</feature>
<feature type="region of interest" description="Disordered" evidence="1">
    <location>
        <begin position="358"/>
        <end position="436"/>
    </location>
</feature>